<organism evidence="2 3">
    <name type="scientific">Phytophthora infestans</name>
    <name type="common">Potato late blight agent</name>
    <name type="synonym">Botrytis infestans</name>
    <dbReference type="NCBI Taxonomy" id="4787"/>
    <lineage>
        <taxon>Eukaryota</taxon>
        <taxon>Sar</taxon>
        <taxon>Stramenopiles</taxon>
        <taxon>Oomycota</taxon>
        <taxon>Peronosporomycetes</taxon>
        <taxon>Peronosporales</taxon>
        <taxon>Peronosporaceae</taxon>
        <taxon>Phytophthora</taxon>
    </lineage>
</organism>
<accession>A0A8S9TGT8</accession>
<reference evidence="2" key="1">
    <citation type="submission" date="2020-03" db="EMBL/GenBank/DDBJ databases">
        <title>Hybrid Assembly of Korean Phytophthora infestans isolates.</title>
        <authorList>
            <person name="Prokchorchik M."/>
            <person name="Lee Y."/>
            <person name="Seo J."/>
            <person name="Cho J.-H."/>
            <person name="Park Y.-E."/>
            <person name="Jang D.-C."/>
            <person name="Im J.-S."/>
            <person name="Choi J.-G."/>
            <person name="Park H.-J."/>
            <person name="Lee G.-B."/>
            <person name="Lee Y.-G."/>
            <person name="Hong S.-Y."/>
            <person name="Cho K."/>
            <person name="Sohn K.H."/>
        </authorList>
    </citation>
    <scope>NUCLEOTIDE SEQUENCE</scope>
    <source>
        <strain evidence="2">KR_2_A2</strain>
    </source>
</reference>
<protein>
    <submittedName>
        <fullName evidence="2">Uncharacterized protein</fullName>
    </submittedName>
</protein>
<name>A0A8S9TGT8_PHYIN</name>
<proteinExistence type="predicted"/>
<evidence type="ECO:0000313" key="2">
    <source>
        <dbReference type="EMBL" id="KAF4127240.1"/>
    </source>
</evidence>
<feature type="region of interest" description="Disordered" evidence="1">
    <location>
        <begin position="31"/>
        <end position="55"/>
    </location>
</feature>
<evidence type="ECO:0000313" key="3">
    <source>
        <dbReference type="Proteomes" id="UP000704712"/>
    </source>
</evidence>
<gene>
    <name evidence="2" type="ORF">GN958_ATG23554</name>
</gene>
<comment type="caution">
    <text evidence="2">The sequence shown here is derived from an EMBL/GenBank/DDBJ whole genome shotgun (WGS) entry which is preliminary data.</text>
</comment>
<evidence type="ECO:0000256" key="1">
    <source>
        <dbReference type="SAM" id="MobiDB-lite"/>
    </source>
</evidence>
<dbReference type="EMBL" id="JAACNO010003300">
    <property type="protein sequence ID" value="KAF4127240.1"/>
    <property type="molecule type" value="Genomic_DNA"/>
</dbReference>
<dbReference type="AlphaFoldDB" id="A0A8S9TGT8"/>
<dbReference type="Proteomes" id="UP000704712">
    <property type="component" value="Unassembled WGS sequence"/>
</dbReference>
<sequence length="91" mass="10318">MSGERLCNEECVCIIDEIDEIPQHVAIDVTSQEEQEKAAANRRGQHQTTADEKRRSTIAKTIKAWDDLKTGVIVKSLKKAIPNNFTVEFYL</sequence>